<keyword evidence="2" id="KW-0472">Membrane</keyword>
<protein>
    <submittedName>
        <fullName evidence="4">Tripartite tricarboxylate transporter TctB family protein</fullName>
    </submittedName>
</protein>
<feature type="transmembrane region" description="Helical" evidence="2">
    <location>
        <begin position="29"/>
        <end position="50"/>
    </location>
</feature>
<keyword evidence="2" id="KW-1133">Transmembrane helix</keyword>
<dbReference type="Proteomes" id="UP001596540">
    <property type="component" value="Unassembled WGS sequence"/>
</dbReference>
<feature type="region of interest" description="Disordered" evidence="1">
    <location>
        <begin position="91"/>
        <end position="118"/>
    </location>
</feature>
<evidence type="ECO:0000259" key="3">
    <source>
        <dbReference type="Pfam" id="PF07331"/>
    </source>
</evidence>
<comment type="caution">
    <text evidence="4">The sequence shown here is derived from an EMBL/GenBank/DDBJ whole genome shotgun (WGS) entry which is preliminary data.</text>
</comment>
<dbReference type="EMBL" id="JBHTBH010000002">
    <property type="protein sequence ID" value="MFC7327069.1"/>
    <property type="molecule type" value="Genomic_DNA"/>
</dbReference>
<keyword evidence="5" id="KW-1185">Reference proteome</keyword>
<feature type="transmembrane region" description="Helical" evidence="2">
    <location>
        <begin position="62"/>
        <end position="83"/>
    </location>
</feature>
<evidence type="ECO:0000256" key="1">
    <source>
        <dbReference type="SAM" id="MobiDB-lite"/>
    </source>
</evidence>
<feature type="transmembrane region" description="Helical" evidence="2">
    <location>
        <begin position="138"/>
        <end position="164"/>
    </location>
</feature>
<evidence type="ECO:0000313" key="4">
    <source>
        <dbReference type="EMBL" id="MFC7327069.1"/>
    </source>
</evidence>
<sequence length="210" mass="21188">MTTDTSTTTPAPAATAAARPGWWQGRSELLVAALVLAIAAFLGYQTATMAVPPGAESPGPRFFPTIVTVFMFGVGIALAVQVIRRPARPADGAAAPDDGADAAPAGEAAGTATDGADAPSAATAAAPASRVDWRTVSIVVGSLTAFILLLQPAGWILSAALLFFGVSYAMGSRRILFDITLSLVFSSIIQLAFVAGLGLPLPAGVFGGIF</sequence>
<evidence type="ECO:0000256" key="2">
    <source>
        <dbReference type="SAM" id="Phobius"/>
    </source>
</evidence>
<dbReference type="InterPro" id="IPR009936">
    <property type="entry name" value="DUF1468"/>
</dbReference>
<evidence type="ECO:0000313" key="5">
    <source>
        <dbReference type="Proteomes" id="UP001596540"/>
    </source>
</evidence>
<organism evidence="4 5">
    <name type="scientific">Marinactinospora rubrisoli</name>
    <dbReference type="NCBI Taxonomy" id="2715399"/>
    <lineage>
        <taxon>Bacteria</taxon>
        <taxon>Bacillati</taxon>
        <taxon>Actinomycetota</taxon>
        <taxon>Actinomycetes</taxon>
        <taxon>Streptosporangiales</taxon>
        <taxon>Nocardiopsidaceae</taxon>
        <taxon>Marinactinospora</taxon>
    </lineage>
</organism>
<feature type="domain" description="DUF1468" evidence="3">
    <location>
        <begin position="30"/>
        <end position="202"/>
    </location>
</feature>
<feature type="transmembrane region" description="Helical" evidence="2">
    <location>
        <begin position="176"/>
        <end position="201"/>
    </location>
</feature>
<dbReference type="Pfam" id="PF07331">
    <property type="entry name" value="TctB"/>
    <property type="match status" value="1"/>
</dbReference>
<reference evidence="5" key="1">
    <citation type="journal article" date="2019" name="Int. J. Syst. Evol. Microbiol.">
        <title>The Global Catalogue of Microorganisms (GCM) 10K type strain sequencing project: providing services to taxonomists for standard genome sequencing and annotation.</title>
        <authorList>
            <consortium name="The Broad Institute Genomics Platform"/>
            <consortium name="The Broad Institute Genome Sequencing Center for Infectious Disease"/>
            <person name="Wu L."/>
            <person name="Ma J."/>
        </authorList>
    </citation>
    <scope>NUCLEOTIDE SEQUENCE [LARGE SCALE GENOMIC DNA]</scope>
    <source>
        <strain evidence="5">CGMCC 4.7382</strain>
    </source>
</reference>
<gene>
    <name evidence="4" type="ORF">ACFQRF_04880</name>
</gene>
<dbReference type="RefSeq" id="WP_379869212.1">
    <property type="nucleotide sequence ID" value="NZ_JBHTBH010000002.1"/>
</dbReference>
<accession>A0ABW2KCM4</accession>
<keyword evidence="2" id="KW-0812">Transmembrane</keyword>
<name>A0ABW2KCM4_9ACTN</name>
<proteinExistence type="predicted"/>